<keyword evidence="3 5" id="KW-1133">Transmembrane helix</keyword>
<comment type="caution">
    <text evidence="6">The sequence shown here is derived from an EMBL/GenBank/DDBJ whole genome shotgun (WGS) entry which is preliminary data.</text>
</comment>
<gene>
    <name evidence="6" type="ORF">KCG44_10560</name>
</gene>
<evidence type="ECO:0000313" key="7">
    <source>
        <dbReference type="Proteomes" id="UP000722336"/>
    </source>
</evidence>
<dbReference type="PANTHER" id="PTHR36974">
    <property type="entry name" value="MEMBRANE PROTEIN-RELATED"/>
    <property type="match status" value="1"/>
</dbReference>
<dbReference type="Pfam" id="PF13564">
    <property type="entry name" value="DoxX_2"/>
    <property type="match status" value="1"/>
</dbReference>
<name>A0ABS6SGR0_9SPHN</name>
<comment type="subcellular location">
    <subcellularLocation>
        <location evidence="1">Membrane</location>
        <topology evidence="1">Multi-pass membrane protein</topology>
    </subcellularLocation>
</comment>
<dbReference type="EMBL" id="JAGSPA010000003">
    <property type="protein sequence ID" value="MBV7257223.1"/>
    <property type="molecule type" value="Genomic_DNA"/>
</dbReference>
<reference evidence="6 7" key="1">
    <citation type="submission" date="2021-04" db="EMBL/GenBank/DDBJ databases">
        <authorList>
            <person name="Pira H."/>
            <person name="Risdian C."/>
            <person name="Wink J."/>
        </authorList>
    </citation>
    <scope>NUCLEOTIDE SEQUENCE [LARGE SCALE GENOMIC DNA]</scope>
    <source>
        <strain evidence="6 7">WHA3</strain>
    </source>
</reference>
<feature type="transmembrane region" description="Helical" evidence="5">
    <location>
        <begin position="7"/>
        <end position="25"/>
    </location>
</feature>
<dbReference type="InterPro" id="IPR032808">
    <property type="entry name" value="DoxX"/>
</dbReference>
<evidence type="ECO:0000256" key="4">
    <source>
        <dbReference type="ARBA" id="ARBA00023136"/>
    </source>
</evidence>
<evidence type="ECO:0000256" key="2">
    <source>
        <dbReference type="ARBA" id="ARBA00022692"/>
    </source>
</evidence>
<evidence type="ECO:0000256" key="1">
    <source>
        <dbReference type="ARBA" id="ARBA00004141"/>
    </source>
</evidence>
<evidence type="ECO:0000256" key="5">
    <source>
        <dbReference type="SAM" id="Phobius"/>
    </source>
</evidence>
<organism evidence="6 7">
    <name type="scientific">Pacificimonas pallii</name>
    <dbReference type="NCBI Taxonomy" id="2827236"/>
    <lineage>
        <taxon>Bacteria</taxon>
        <taxon>Pseudomonadati</taxon>
        <taxon>Pseudomonadota</taxon>
        <taxon>Alphaproteobacteria</taxon>
        <taxon>Sphingomonadales</taxon>
        <taxon>Sphingosinicellaceae</taxon>
        <taxon>Pacificimonas</taxon>
    </lineage>
</organism>
<evidence type="ECO:0000256" key="3">
    <source>
        <dbReference type="ARBA" id="ARBA00022989"/>
    </source>
</evidence>
<dbReference type="Proteomes" id="UP000722336">
    <property type="component" value="Unassembled WGS sequence"/>
</dbReference>
<feature type="transmembrane region" description="Helical" evidence="5">
    <location>
        <begin position="69"/>
        <end position="89"/>
    </location>
</feature>
<evidence type="ECO:0000313" key="6">
    <source>
        <dbReference type="EMBL" id="MBV7257223.1"/>
    </source>
</evidence>
<dbReference type="PANTHER" id="PTHR36974:SF1">
    <property type="entry name" value="DOXX FAMILY MEMBRANE PROTEIN"/>
    <property type="match status" value="1"/>
</dbReference>
<feature type="transmembrane region" description="Helical" evidence="5">
    <location>
        <begin position="45"/>
        <end position="62"/>
    </location>
</feature>
<sequence length="140" mass="15909">MGEIVRTGLRWLLTAIYLYVGIAHLRTPEPFLAIMPQWVPFPQQVVALTGIWEIIGAVLLMTPKFRRAAGWMLAAYAVAVYPANIRHAVEGLEVNGVTLDWRYHVPRLLFQPVFVWWALFAGGIIDWPMRKKSARSAARP</sequence>
<keyword evidence="2 5" id="KW-0812">Transmembrane</keyword>
<keyword evidence="4 5" id="KW-0472">Membrane</keyword>
<keyword evidence="7" id="KW-1185">Reference proteome</keyword>
<accession>A0ABS6SGR0</accession>
<feature type="transmembrane region" description="Helical" evidence="5">
    <location>
        <begin position="109"/>
        <end position="129"/>
    </location>
</feature>
<protein>
    <submittedName>
        <fullName evidence="6">DoxX family protein</fullName>
    </submittedName>
</protein>
<dbReference type="RefSeq" id="WP_218446049.1">
    <property type="nucleotide sequence ID" value="NZ_JAGSPA010000003.1"/>
</dbReference>
<proteinExistence type="predicted"/>